<dbReference type="EMBL" id="JACDUR010000002">
    <property type="protein sequence ID" value="MBA2891224.1"/>
    <property type="molecule type" value="Genomic_DNA"/>
</dbReference>
<protein>
    <submittedName>
        <fullName evidence="2">Putative transposase</fullName>
    </submittedName>
</protein>
<dbReference type="InterPro" id="IPR012337">
    <property type="entry name" value="RNaseH-like_sf"/>
</dbReference>
<accession>A0A7W0CHN5</accession>
<dbReference type="AlphaFoldDB" id="A0A7W0CHN5"/>
<evidence type="ECO:0000313" key="3">
    <source>
        <dbReference type="Proteomes" id="UP000530928"/>
    </source>
</evidence>
<proteinExistence type="predicted"/>
<dbReference type="InterPro" id="IPR001584">
    <property type="entry name" value="Integrase_cat-core"/>
</dbReference>
<gene>
    <name evidence="2" type="ORF">HNR30_002565</name>
</gene>
<name>A0A7W0CHN5_9ACTN</name>
<dbReference type="SUPFAM" id="SSF53098">
    <property type="entry name" value="Ribonuclease H-like"/>
    <property type="match status" value="1"/>
</dbReference>
<sequence>MPEPFPIADTESLHQLRAPVTRRLMALRERGELRTWQVELAAASIGTSSRTVFRWLKQARLDGRCERKERDRFAITDELRAELASLGGNAAALHRALLTRALQAGPPAPSLATLHRALRRDLTPGHRAGLVTGERARRAYDVHLRRPKGPGRPDVHRNLVWEGDHVEASVYVDVDGTLRKPWVTWFVDCATNGICGLAVTPTRPSSASIQVALRAAMLRKAPYGPFGGVPLAVRIDQGADFLSRIVTQTLGRFAIPAGVLPGYCPHLKGTVENLNGCVKKMLFAAMPHYSEIPTRMNGKPYAPEGPALPFEVFVDRLQDWVTDWNHHIVKDSLGKRTPVQAWEADAWPVEDIPAEDLRLLTMVDDGKNARSSAAGCRGARVSACITARG</sequence>
<dbReference type="Gene3D" id="3.30.420.10">
    <property type="entry name" value="Ribonuclease H-like superfamily/Ribonuclease H"/>
    <property type="match status" value="1"/>
</dbReference>
<dbReference type="Proteomes" id="UP000530928">
    <property type="component" value="Unassembled WGS sequence"/>
</dbReference>
<dbReference type="InterPro" id="IPR036397">
    <property type="entry name" value="RNaseH_sf"/>
</dbReference>
<evidence type="ECO:0000313" key="2">
    <source>
        <dbReference type="EMBL" id="MBA2891224.1"/>
    </source>
</evidence>
<dbReference type="GO" id="GO:0003676">
    <property type="term" value="F:nucleic acid binding"/>
    <property type="evidence" value="ECO:0007669"/>
    <property type="project" value="InterPro"/>
</dbReference>
<organism evidence="2 3">
    <name type="scientific">Nonomuraea soli</name>
    <dbReference type="NCBI Taxonomy" id="1032476"/>
    <lineage>
        <taxon>Bacteria</taxon>
        <taxon>Bacillati</taxon>
        <taxon>Actinomycetota</taxon>
        <taxon>Actinomycetes</taxon>
        <taxon>Streptosporangiales</taxon>
        <taxon>Streptosporangiaceae</taxon>
        <taxon>Nonomuraea</taxon>
    </lineage>
</organism>
<comment type="caution">
    <text evidence="2">The sequence shown here is derived from an EMBL/GenBank/DDBJ whole genome shotgun (WGS) entry which is preliminary data.</text>
</comment>
<dbReference type="PROSITE" id="PS50994">
    <property type="entry name" value="INTEGRASE"/>
    <property type="match status" value="1"/>
</dbReference>
<keyword evidence="3" id="KW-1185">Reference proteome</keyword>
<reference evidence="2 3" key="1">
    <citation type="submission" date="2020-07" db="EMBL/GenBank/DDBJ databases">
        <title>Genomic Encyclopedia of Type Strains, Phase IV (KMG-IV): sequencing the most valuable type-strain genomes for metagenomic binning, comparative biology and taxonomic classification.</title>
        <authorList>
            <person name="Goeker M."/>
        </authorList>
    </citation>
    <scope>NUCLEOTIDE SEQUENCE [LARGE SCALE GENOMIC DNA]</scope>
    <source>
        <strain evidence="2 3">DSM 45533</strain>
    </source>
</reference>
<dbReference type="RefSeq" id="WP_181609961.1">
    <property type="nucleotide sequence ID" value="NZ_BAABAM010000012.1"/>
</dbReference>
<dbReference type="GO" id="GO:0015074">
    <property type="term" value="P:DNA integration"/>
    <property type="evidence" value="ECO:0007669"/>
    <property type="project" value="InterPro"/>
</dbReference>
<evidence type="ECO:0000259" key="1">
    <source>
        <dbReference type="PROSITE" id="PS50994"/>
    </source>
</evidence>
<feature type="domain" description="Integrase catalytic" evidence="1">
    <location>
        <begin position="146"/>
        <end position="346"/>
    </location>
</feature>